<evidence type="ECO:0000313" key="3">
    <source>
        <dbReference type="Proteomes" id="UP001175000"/>
    </source>
</evidence>
<gene>
    <name evidence="2" type="ORF">B0T14DRAFT_191494</name>
</gene>
<dbReference type="EMBL" id="JAULSU010000003">
    <property type="protein sequence ID" value="KAK0623942.1"/>
    <property type="molecule type" value="Genomic_DNA"/>
</dbReference>
<organism evidence="2 3">
    <name type="scientific">Immersiella caudata</name>
    <dbReference type="NCBI Taxonomy" id="314043"/>
    <lineage>
        <taxon>Eukaryota</taxon>
        <taxon>Fungi</taxon>
        <taxon>Dikarya</taxon>
        <taxon>Ascomycota</taxon>
        <taxon>Pezizomycotina</taxon>
        <taxon>Sordariomycetes</taxon>
        <taxon>Sordariomycetidae</taxon>
        <taxon>Sordariales</taxon>
        <taxon>Lasiosphaeriaceae</taxon>
        <taxon>Immersiella</taxon>
    </lineage>
</organism>
<name>A0AA39WYG1_9PEZI</name>
<dbReference type="Proteomes" id="UP001175000">
    <property type="component" value="Unassembled WGS sequence"/>
</dbReference>
<evidence type="ECO:0000313" key="2">
    <source>
        <dbReference type="EMBL" id="KAK0623942.1"/>
    </source>
</evidence>
<evidence type="ECO:0000256" key="1">
    <source>
        <dbReference type="SAM" id="MobiDB-lite"/>
    </source>
</evidence>
<reference evidence="2" key="1">
    <citation type="submission" date="2023-06" db="EMBL/GenBank/DDBJ databases">
        <title>Genome-scale phylogeny and comparative genomics of the fungal order Sordariales.</title>
        <authorList>
            <consortium name="Lawrence Berkeley National Laboratory"/>
            <person name="Hensen N."/>
            <person name="Bonometti L."/>
            <person name="Westerberg I."/>
            <person name="Brannstrom I.O."/>
            <person name="Guillou S."/>
            <person name="Cros-Aarteil S."/>
            <person name="Calhoun S."/>
            <person name="Haridas S."/>
            <person name="Kuo A."/>
            <person name="Mondo S."/>
            <person name="Pangilinan J."/>
            <person name="Riley R."/>
            <person name="Labutti K."/>
            <person name="Andreopoulos B."/>
            <person name="Lipzen A."/>
            <person name="Chen C."/>
            <person name="Yanf M."/>
            <person name="Daum C."/>
            <person name="Ng V."/>
            <person name="Clum A."/>
            <person name="Steindorff A."/>
            <person name="Ohm R."/>
            <person name="Martin F."/>
            <person name="Silar P."/>
            <person name="Natvig D."/>
            <person name="Lalanne C."/>
            <person name="Gautier V."/>
            <person name="Ament-Velasquez S.L."/>
            <person name="Kruys A."/>
            <person name="Hutchinson M.I."/>
            <person name="Powell A.J."/>
            <person name="Barry K."/>
            <person name="Miller A.N."/>
            <person name="Grigoriev I.V."/>
            <person name="Debuchy R."/>
            <person name="Gladieux P."/>
            <person name="Thoren M.H."/>
            <person name="Johannesson H."/>
        </authorList>
    </citation>
    <scope>NUCLEOTIDE SEQUENCE</scope>
    <source>
        <strain evidence="2">CBS 606.72</strain>
    </source>
</reference>
<sequence>MPIMEISRSNLAVDSGFSSSRNIAHYAEYYCRAISLARPNTTRTQPDTAGHTTRHNTQPAPLRCTPTASCSGSPASVPAPRQPAKLQTPNTFPKLRSRSASSCRWPLRHPVACARPCDHCDHLRQSQPKESRASRLVPSPPFAARVHVPSVRNQRTGPGHRPASRSQLAARSFACSSDGNPLCTLSAACPLC</sequence>
<keyword evidence="3" id="KW-1185">Reference proteome</keyword>
<comment type="caution">
    <text evidence="2">The sequence shown here is derived from an EMBL/GenBank/DDBJ whole genome shotgun (WGS) entry which is preliminary data.</text>
</comment>
<proteinExistence type="predicted"/>
<feature type="compositionally biased region" description="Polar residues" evidence="1">
    <location>
        <begin position="41"/>
        <end position="59"/>
    </location>
</feature>
<dbReference type="AlphaFoldDB" id="A0AA39WYG1"/>
<feature type="region of interest" description="Disordered" evidence="1">
    <location>
        <begin position="41"/>
        <end position="95"/>
    </location>
</feature>
<accession>A0AA39WYG1</accession>
<protein>
    <submittedName>
        <fullName evidence="2">Uncharacterized protein</fullName>
    </submittedName>
</protein>